<evidence type="ECO:0000256" key="3">
    <source>
        <dbReference type="ARBA" id="ARBA00022729"/>
    </source>
</evidence>
<dbReference type="PROSITE" id="PS01096">
    <property type="entry name" value="PPIC_PPIASE_1"/>
    <property type="match status" value="1"/>
</dbReference>
<keyword evidence="5 6" id="KW-0413">Isomerase</keyword>
<evidence type="ECO:0000256" key="7">
    <source>
        <dbReference type="SAM" id="Phobius"/>
    </source>
</evidence>
<dbReference type="Gene3D" id="1.10.4030.10">
    <property type="entry name" value="Porin chaperone SurA, peptide-binding domain"/>
    <property type="match status" value="1"/>
</dbReference>
<dbReference type="InterPro" id="IPR023058">
    <property type="entry name" value="PPIase_PpiC_CS"/>
</dbReference>
<keyword evidence="10" id="KW-1185">Reference proteome</keyword>
<keyword evidence="7" id="KW-0472">Membrane</keyword>
<dbReference type="PANTHER" id="PTHR47245:SF1">
    <property type="entry name" value="FOLDASE PROTEIN PRSA"/>
    <property type="match status" value="1"/>
</dbReference>
<accession>A0ABT9W2Y8</accession>
<dbReference type="InterPro" id="IPR027304">
    <property type="entry name" value="Trigger_fact/SurA_dom_sf"/>
</dbReference>
<dbReference type="EC" id="5.2.1.8" evidence="2"/>
<dbReference type="InterPro" id="IPR050245">
    <property type="entry name" value="PrsA_foldase"/>
</dbReference>
<keyword evidence="4 6" id="KW-0697">Rotamase</keyword>
<dbReference type="SUPFAM" id="SSF54534">
    <property type="entry name" value="FKBP-like"/>
    <property type="match status" value="1"/>
</dbReference>
<feature type="domain" description="PpiC" evidence="8">
    <location>
        <begin position="184"/>
        <end position="276"/>
    </location>
</feature>
<keyword evidence="7" id="KW-0812">Transmembrane</keyword>
<dbReference type="PANTHER" id="PTHR47245">
    <property type="entry name" value="PEPTIDYLPROLYL ISOMERASE"/>
    <property type="match status" value="1"/>
</dbReference>
<evidence type="ECO:0000256" key="6">
    <source>
        <dbReference type="PROSITE-ProRule" id="PRU00278"/>
    </source>
</evidence>
<dbReference type="PROSITE" id="PS50198">
    <property type="entry name" value="PPIC_PPIASE_2"/>
    <property type="match status" value="1"/>
</dbReference>
<comment type="caution">
    <text evidence="9">The sequence shown here is derived from an EMBL/GenBank/DDBJ whole genome shotgun (WGS) entry which is preliminary data.</text>
</comment>
<dbReference type="InterPro" id="IPR000297">
    <property type="entry name" value="PPIase_PpiC"/>
</dbReference>
<reference evidence="9 10" key="1">
    <citation type="submission" date="2023-07" db="EMBL/GenBank/DDBJ databases">
        <title>Genomic Encyclopedia of Type Strains, Phase IV (KMG-IV): sequencing the most valuable type-strain genomes for metagenomic binning, comparative biology and taxonomic classification.</title>
        <authorList>
            <person name="Goeker M."/>
        </authorList>
    </citation>
    <scope>NUCLEOTIDE SEQUENCE [LARGE SCALE GENOMIC DNA]</scope>
    <source>
        <strain evidence="9 10">DSM 12751</strain>
    </source>
</reference>
<sequence>MSKVRPLWAVIFILILLQAGTLFYFLSDFGTTVPVVDQQLSPSDEVNPDNEVEEPVTSDKVVAMFAGESITMEDLVTRLIDRYGEQTLDELINRKLIAQKAQSLGLEVDEEEIDLELEALRLGYSSEEEFYQDLESQIGISSAELRAELEYYMLLEEMATMDIAITEQQIQDFYEEHGYLFEIPTQYRVHQIAVKTEQEAQQALNEISGGSSFEAVAAERSIDLASSSAGGDMGFVAEDDFYIEESVLQALEALELDVLSEPIETSEGFVIVKVTEKKEGSKQKLENVSAKIRRQLALQQIDGVEEFLERLREQVGIEKSLP</sequence>
<gene>
    <name evidence="9" type="ORF">J2S11_003531</name>
</gene>
<dbReference type="SUPFAM" id="SSF109998">
    <property type="entry name" value="Triger factor/SurA peptide-binding domain-like"/>
    <property type="match status" value="1"/>
</dbReference>
<evidence type="ECO:0000313" key="10">
    <source>
        <dbReference type="Proteomes" id="UP001235840"/>
    </source>
</evidence>
<comment type="catalytic activity">
    <reaction evidence="1">
        <text>[protein]-peptidylproline (omega=180) = [protein]-peptidylproline (omega=0)</text>
        <dbReference type="Rhea" id="RHEA:16237"/>
        <dbReference type="Rhea" id="RHEA-COMP:10747"/>
        <dbReference type="Rhea" id="RHEA-COMP:10748"/>
        <dbReference type="ChEBI" id="CHEBI:83833"/>
        <dbReference type="ChEBI" id="CHEBI:83834"/>
        <dbReference type="EC" id="5.2.1.8"/>
    </reaction>
</comment>
<organism evidence="9 10">
    <name type="scientific">Caldalkalibacillus horti</name>
    <dbReference type="NCBI Taxonomy" id="77523"/>
    <lineage>
        <taxon>Bacteria</taxon>
        <taxon>Bacillati</taxon>
        <taxon>Bacillota</taxon>
        <taxon>Bacilli</taxon>
        <taxon>Bacillales</taxon>
        <taxon>Bacillaceae</taxon>
        <taxon>Caldalkalibacillus</taxon>
    </lineage>
</organism>
<evidence type="ECO:0000313" key="9">
    <source>
        <dbReference type="EMBL" id="MDQ0167606.1"/>
    </source>
</evidence>
<dbReference type="Proteomes" id="UP001235840">
    <property type="component" value="Unassembled WGS sequence"/>
</dbReference>
<feature type="transmembrane region" description="Helical" evidence="7">
    <location>
        <begin position="7"/>
        <end position="26"/>
    </location>
</feature>
<evidence type="ECO:0000256" key="2">
    <source>
        <dbReference type="ARBA" id="ARBA00013194"/>
    </source>
</evidence>
<keyword evidence="7" id="KW-1133">Transmembrane helix</keyword>
<dbReference type="EMBL" id="JAUSTY010000017">
    <property type="protein sequence ID" value="MDQ0167606.1"/>
    <property type="molecule type" value="Genomic_DNA"/>
</dbReference>
<name>A0ABT9W2Y8_9BACI</name>
<evidence type="ECO:0000256" key="5">
    <source>
        <dbReference type="ARBA" id="ARBA00023235"/>
    </source>
</evidence>
<evidence type="ECO:0000256" key="4">
    <source>
        <dbReference type="ARBA" id="ARBA00023110"/>
    </source>
</evidence>
<dbReference type="Pfam" id="PF13145">
    <property type="entry name" value="Rotamase_2"/>
    <property type="match status" value="1"/>
</dbReference>
<evidence type="ECO:0000259" key="8">
    <source>
        <dbReference type="PROSITE" id="PS50198"/>
    </source>
</evidence>
<dbReference type="GO" id="GO:0003755">
    <property type="term" value="F:peptidyl-prolyl cis-trans isomerase activity"/>
    <property type="evidence" value="ECO:0007669"/>
    <property type="project" value="UniProtKB-EC"/>
</dbReference>
<dbReference type="Gene3D" id="3.10.50.40">
    <property type="match status" value="1"/>
</dbReference>
<dbReference type="InterPro" id="IPR046357">
    <property type="entry name" value="PPIase_dom_sf"/>
</dbReference>
<proteinExistence type="predicted"/>
<evidence type="ECO:0000256" key="1">
    <source>
        <dbReference type="ARBA" id="ARBA00000971"/>
    </source>
</evidence>
<dbReference type="Pfam" id="PF13624">
    <property type="entry name" value="SurA_N_3"/>
    <property type="match status" value="1"/>
</dbReference>
<protein>
    <recommendedName>
        <fullName evidence="2">peptidylprolyl isomerase</fullName>
        <ecNumber evidence="2">5.2.1.8</ecNumber>
    </recommendedName>
</protein>
<dbReference type="RefSeq" id="WP_307396654.1">
    <property type="nucleotide sequence ID" value="NZ_BAAADK010000008.1"/>
</dbReference>
<keyword evidence="3" id="KW-0732">Signal</keyword>